<dbReference type="PROSITE" id="PS50850">
    <property type="entry name" value="MFS"/>
    <property type="match status" value="1"/>
</dbReference>
<evidence type="ECO:0000259" key="9">
    <source>
        <dbReference type="PROSITE" id="PS50850"/>
    </source>
</evidence>
<keyword evidence="3 8" id="KW-0812">Transmembrane</keyword>
<evidence type="ECO:0000256" key="1">
    <source>
        <dbReference type="ARBA" id="ARBA00004141"/>
    </source>
</evidence>
<dbReference type="InterPro" id="IPR020846">
    <property type="entry name" value="MFS_dom"/>
</dbReference>
<feature type="transmembrane region" description="Helical" evidence="8">
    <location>
        <begin position="49"/>
        <end position="69"/>
    </location>
</feature>
<keyword evidence="11" id="KW-1185">Reference proteome</keyword>
<evidence type="ECO:0000313" key="10">
    <source>
        <dbReference type="EMBL" id="KAJ7762625.1"/>
    </source>
</evidence>
<feature type="transmembrane region" description="Helical" evidence="8">
    <location>
        <begin position="208"/>
        <end position="227"/>
    </location>
</feature>
<sequence>MPLDDTKRDSGKIIPKDDPDLKLDDSEFQETSEESGPEPHSIYTAREKWFIVALIGFGGLFSPLSSNIYLPVIPILSGVFHKSIESINLTVTMYIVFQGLTPMFWGTLADSYGRRLMFIACLLLLAVSCIGLALIPTNDYWLLLFLRCFQAAGSASTIALGAGVIGDISESAERAGFFGVYNVGPMVGPAIGPVLGGVLADKLDWRSVFWFLCIASAACALVLILFLPETLRALVGNGSIPPPGPPLIARPLLPFIGRRRENSTQAPLPSRRHKPFRNPLRLLLNLDILFLLLFNGVICAVFYGVNASIATVFQETYPQLGETELGLCFLAIGGGMLIGSAGSGKLLDWDYQRVKRSMLASQTSEKSANLKESYAFPIEQARMRLMPILVVFYIASCTGYGWCIQKKVSLAGPLILLIGVGIFSIAVMNTTQTLILDLVPGQGSSVTACNNLVRCGLGATMVACIQLILTPLGVGWTYTLLSGMCVATSPLIYVVMRIGPGCRAKRRRRSGGGEAIF</sequence>
<feature type="transmembrane region" description="Helical" evidence="8">
    <location>
        <begin position="475"/>
        <end position="499"/>
    </location>
</feature>
<feature type="transmembrane region" description="Helical" evidence="8">
    <location>
        <begin position="282"/>
        <end position="305"/>
    </location>
</feature>
<feature type="compositionally biased region" description="Basic and acidic residues" evidence="7">
    <location>
        <begin position="1"/>
        <end position="25"/>
    </location>
</feature>
<feature type="transmembrane region" description="Helical" evidence="8">
    <location>
        <begin position="177"/>
        <end position="196"/>
    </location>
</feature>
<keyword evidence="6" id="KW-0325">Glycoprotein</keyword>
<protein>
    <submittedName>
        <fullName evidence="10">MFS general substrate transporter</fullName>
    </submittedName>
</protein>
<dbReference type="PANTHER" id="PTHR23502:SF51">
    <property type="entry name" value="QUINIDINE RESISTANCE PROTEIN 1-RELATED"/>
    <property type="match status" value="1"/>
</dbReference>
<dbReference type="FunFam" id="1.20.1720.10:FF:000009">
    <property type="entry name" value="MFS multidrug transporter"/>
    <property type="match status" value="1"/>
</dbReference>
<evidence type="ECO:0000256" key="8">
    <source>
        <dbReference type="SAM" id="Phobius"/>
    </source>
</evidence>
<feature type="region of interest" description="Disordered" evidence="7">
    <location>
        <begin position="1"/>
        <end position="40"/>
    </location>
</feature>
<dbReference type="EMBL" id="JARKIB010000032">
    <property type="protein sequence ID" value="KAJ7762625.1"/>
    <property type="molecule type" value="Genomic_DNA"/>
</dbReference>
<feature type="transmembrane region" description="Helical" evidence="8">
    <location>
        <begin position="141"/>
        <end position="165"/>
    </location>
</feature>
<evidence type="ECO:0000256" key="4">
    <source>
        <dbReference type="ARBA" id="ARBA00022989"/>
    </source>
</evidence>
<evidence type="ECO:0000256" key="7">
    <source>
        <dbReference type="SAM" id="MobiDB-lite"/>
    </source>
</evidence>
<evidence type="ECO:0000256" key="6">
    <source>
        <dbReference type="ARBA" id="ARBA00023180"/>
    </source>
</evidence>
<dbReference type="AlphaFoldDB" id="A0AAD7NHN7"/>
<evidence type="ECO:0000256" key="5">
    <source>
        <dbReference type="ARBA" id="ARBA00023136"/>
    </source>
</evidence>
<dbReference type="GO" id="GO:0015137">
    <property type="term" value="F:citrate transmembrane transporter activity"/>
    <property type="evidence" value="ECO:0007669"/>
    <property type="project" value="UniProtKB-ARBA"/>
</dbReference>
<feature type="transmembrane region" description="Helical" evidence="8">
    <location>
        <begin position="116"/>
        <end position="135"/>
    </location>
</feature>
<evidence type="ECO:0000313" key="11">
    <source>
        <dbReference type="Proteomes" id="UP001215598"/>
    </source>
</evidence>
<dbReference type="FunFam" id="1.20.1250.20:FF:000172">
    <property type="entry name" value="MFS multidrug resistance transporter"/>
    <property type="match status" value="1"/>
</dbReference>
<organism evidence="10 11">
    <name type="scientific">Mycena metata</name>
    <dbReference type="NCBI Taxonomy" id="1033252"/>
    <lineage>
        <taxon>Eukaryota</taxon>
        <taxon>Fungi</taxon>
        <taxon>Dikarya</taxon>
        <taxon>Basidiomycota</taxon>
        <taxon>Agaricomycotina</taxon>
        <taxon>Agaricomycetes</taxon>
        <taxon>Agaricomycetidae</taxon>
        <taxon>Agaricales</taxon>
        <taxon>Marasmiineae</taxon>
        <taxon>Mycenaceae</taxon>
        <taxon>Mycena</taxon>
    </lineage>
</organism>
<keyword evidence="5 8" id="KW-0472">Membrane</keyword>
<comment type="caution">
    <text evidence="10">The sequence shown here is derived from an EMBL/GenBank/DDBJ whole genome shotgun (WGS) entry which is preliminary data.</text>
</comment>
<proteinExistence type="predicted"/>
<keyword evidence="2" id="KW-0813">Transport</keyword>
<accession>A0AAD7NHN7</accession>
<dbReference type="PANTHER" id="PTHR23502">
    <property type="entry name" value="MAJOR FACILITATOR SUPERFAMILY"/>
    <property type="match status" value="1"/>
</dbReference>
<feature type="transmembrane region" description="Helical" evidence="8">
    <location>
        <begin position="89"/>
        <end position="109"/>
    </location>
</feature>
<reference evidence="10" key="1">
    <citation type="submission" date="2023-03" db="EMBL/GenBank/DDBJ databases">
        <title>Massive genome expansion in bonnet fungi (Mycena s.s.) driven by repeated elements and novel gene families across ecological guilds.</title>
        <authorList>
            <consortium name="Lawrence Berkeley National Laboratory"/>
            <person name="Harder C.B."/>
            <person name="Miyauchi S."/>
            <person name="Viragh M."/>
            <person name="Kuo A."/>
            <person name="Thoen E."/>
            <person name="Andreopoulos B."/>
            <person name="Lu D."/>
            <person name="Skrede I."/>
            <person name="Drula E."/>
            <person name="Henrissat B."/>
            <person name="Morin E."/>
            <person name="Kohler A."/>
            <person name="Barry K."/>
            <person name="LaButti K."/>
            <person name="Morin E."/>
            <person name="Salamov A."/>
            <person name="Lipzen A."/>
            <person name="Mereny Z."/>
            <person name="Hegedus B."/>
            <person name="Baldrian P."/>
            <person name="Stursova M."/>
            <person name="Weitz H."/>
            <person name="Taylor A."/>
            <person name="Grigoriev I.V."/>
            <person name="Nagy L.G."/>
            <person name="Martin F."/>
            <person name="Kauserud H."/>
        </authorList>
    </citation>
    <scope>NUCLEOTIDE SEQUENCE</scope>
    <source>
        <strain evidence="10">CBHHK182m</strain>
    </source>
</reference>
<feature type="transmembrane region" description="Helical" evidence="8">
    <location>
        <begin position="325"/>
        <end position="347"/>
    </location>
</feature>
<gene>
    <name evidence="10" type="ORF">B0H16DRAFT_1311538</name>
</gene>
<dbReference type="InterPro" id="IPR011701">
    <property type="entry name" value="MFS"/>
</dbReference>
<dbReference type="Proteomes" id="UP001215598">
    <property type="component" value="Unassembled WGS sequence"/>
</dbReference>
<keyword evidence="4 8" id="KW-1133">Transmembrane helix</keyword>
<dbReference type="Gene3D" id="1.20.1250.20">
    <property type="entry name" value="MFS general substrate transporter like domains"/>
    <property type="match status" value="1"/>
</dbReference>
<evidence type="ECO:0000256" key="3">
    <source>
        <dbReference type="ARBA" id="ARBA00022692"/>
    </source>
</evidence>
<name>A0AAD7NHN7_9AGAR</name>
<comment type="subcellular location">
    <subcellularLocation>
        <location evidence="1">Membrane</location>
        <topology evidence="1">Multi-pass membrane protein</topology>
    </subcellularLocation>
</comment>
<feature type="transmembrane region" description="Helical" evidence="8">
    <location>
        <begin position="451"/>
        <end position="469"/>
    </location>
</feature>
<feature type="compositionally biased region" description="Acidic residues" evidence="7">
    <location>
        <begin position="26"/>
        <end position="36"/>
    </location>
</feature>
<dbReference type="InterPro" id="IPR036259">
    <property type="entry name" value="MFS_trans_sf"/>
</dbReference>
<feature type="domain" description="Major facilitator superfamily (MFS) profile" evidence="9">
    <location>
        <begin position="51"/>
        <end position="500"/>
    </location>
</feature>
<feature type="transmembrane region" description="Helical" evidence="8">
    <location>
        <begin position="414"/>
        <end position="439"/>
    </location>
</feature>
<evidence type="ECO:0000256" key="2">
    <source>
        <dbReference type="ARBA" id="ARBA00022448"/>
    </source>
</evidence>
<dbReference type="GO" id="GO:0140115">
    <property type="term" value="P:export across plasma membrane"/>
    <property type="evidence" value="ECO:0007669"/>
    <property type="project" value="UniProtKB-ARBA"/>
</dbReference>
<feature type="transmembrane region" description="Helical" evidence="8">
    <location>
        <begin position="385"/>
        <end position="402"/>
    </location>
</feature>
<dbReference type="GO" id="GO:0005886">
    <property type="term" value="C:plasma membrane"/>
    <property type="evidence" value="ECO:0007669"/>
    <property type="project" value="TreeGrafter"/>
</dbReference>
<dbReference type="Pfam" id="PF07690">
    <property type="entry name" value="MFS_1"/>
    <property type="match status" value="1"/>
</dbReference>
<dbReference type="SUPFAM" id="SSF103473">
    <property type="entry name" value="MFS general substrate transporter"/>
    <property type="match status" value="1"/>
</dbReference>